<dbReference type="PANTHER" id="PTHR48081">
    <property type="entry name" value="AB HYDROLASE SUPERFAMILY PROTEIN C4A8.06C"/>
    <property type="match status" value="1"/>
</dbReference>
<dbReference type="Pfam" id="PF07859">
    <property type="entry name" value="Abhydrolase_3"/>
    <property type="match status" value="1"/>
</dbReference>
<dbReference type="EMBL" id="MCFC01000001">
    <property type="protein sequence ID" value="ORY35306.1"/>
    <property type="molecule type" value="Genomic_DNA"/>
</dbReference>
<proteinExistence type="predicted"/>
<dbReference type="OrthoDB" id="408631at2759"/>
<accession>A0A1Y2BKK5</accession>
<dbReference type="Gene3D" id="3.40.50.1820">
    <property type="entry name" value="alpha/beta hydrolase"/>
    <property type="match status" value="1"/>
</dbReference>
<organism evidence="3 4">
    <name type="scientific">Naematelia encephala</name>
    <dbReference type="NCBI Taxonomy" id="71784"/>
    <lineage>
        <taxon>Eukaryota</taxon>
        <taxon>Fungi</taxon>
        <taxon>Dikarya</taxon>
        <taxon>Basidiomycota</taxon>
        <taxon>Agaricomycotina</taxon>
        <taxon>Tremellomycetes</taxon>
        <taxon>Tremellales</taxon>
        <taxon>Naemateliaceae</taxon>
        <taxon>Naematelia</taxon>
    </lineage>
</organism>
<dbReference type="GO" id="GO:0016787">
    <property type="term" value="F:hydrolase activity"/>
    <property type="evidence" value="ECO:0007669"/>
    <property type="project" value="UniProtKB-KW"/>
</dbReference>
<keyword evidence="1 3" id="KW-0378">Hydrolase</keyword>
<dbReference type="SUPFAM" id="SSF53474">
    <property type="entry name" value="alpha/beta-Hydrolases"/>
    <property type="match status" value="1"/>
</dbReference>
<dbReference type="STRING" id="71784.A0A1Y2BKK5"/>
<dbReference type="AlphaFoldDB" id="A0A1Y2BKK5"/>
<evidence type="ECO:0000313" key="3">
    <source>
        <dbReference type="EMBL" id="ORY35306.1"/>
    </source>
</evidence>
<feature type="domain" description="Alpha/beta hydrolase fold-3" evidence="2">
    <location>
        <begin position="36"/>
        <end position="289"/>
    </location>
</feature>
<dbReference type="InterPro" id="IPR013094">
    <property type="entry name" value="AB_hydrolase_3"/>
</dbReference>
<name>A0A1Y2BKK5_9TREE</name>
<keyword evidence="4" id="KW-1185">Reference proteome</keyword>
<evidence type="ECO:0000256" key="1">
    <source>
        <dbReference type="ARBA" id="ARBA00022801"/>
    </source>
</evidence>
<dbReference type="InterPro" id="IPR029058">
    <property type="entry name" value="AB_hydrolase_fold"/>
</dbReference>
<evidence type="ECO:0000259" key="2">
    <source>
        <dbReference type="Pfam" id="PF07859"/>
    </source>
</evidence>
<evidence type="ECO:0000313" key="4">
    <source>
        <dbReference type="Proteomes" id="UP000193986"/>
    </source>
</evidence>
<reference evidence="3 4" key="1">
    <citation type="submission" date="2016-07" db="EMBL/GenBank/DDBJ databases">
        <title>Pervasive Adenine N6-methylation of Active Genes in Fungi.</title>
        <authorList>
            <consortium name="DOE Joint Genome Institute"/>
            <person name="Mondo S.J."/>
            <person name="Dannebaum R.O."/>
            <person name="Kuo R.C."/>
            <person name="Labutti K."/>
            <person name="Haridas S."/>
            <person name="Kuo A."/>
            <person name="Salamov A."/>
            <person name="Ahrendt S.R."/>
            <person name="Lipzen A."/>
            <person name="Sullivan W."/>
            <person name="Andreopoulos W.B."/>
            <person name="Clum A."/>
            <person name="Lindquist E."/>
            <person name="Daum C."/>
            <person name="Ramamoorthy G.K."/>
            <person name="Gryganskyi A."/>
            <person name="Culley D."/>
            <person name="Magnuson J.K."/>
            <person name="James T.Y."/>
            <person name="O'Malley M.A."/>
            <person name="Stajich J.E."/>
            <person name="Spatafora J.W."/>
            <person name="Visel A."/>
            <person name="Grigoriev I.V."/>
        </authorList>
    </citation>
    <scope>NUCLEOTIDE SEQUENCE [LARGE SCALE GENOMIC DNA]</scope>
    <source>
        <strain evidence="3 4">68-887.2</strain>
    </source>
</reference>
<dbReference type="Proteomes" id="UP000193986">
    <property type="component" value="Unassembled WGS sequence"/>
</dbReference>
<gene>
    <name evidence="3" type="ORF">BCR39DRAFT_488933</name>
</gene>
<protein>
    <submittedName>
        <fullName evidence="3">Alpha/Beta hydrolase protein</fullName>
    </submittedName>
</protein>
<dbReference type="PANTHER" id="PTHR48081:SF3">
    <property type="entry name" value="ALPHA_BETA HYDROLASE FOLD-3 DOMAIN-CONTAINING PROTEIN"/>
    <property type="match status" value="1"/>
</dbReference>
<comment type="caution">
    <text evidence="3">The sequence shown here is derived from an EMBL/GenBank/DDBJ whole genome shotgun (WGS) entry which is preliminary data.</text>
</comment>
<dbReference type="InParanoid" id="A0A1Y2BKK5"/>
<sequence>MSLCDIPFVSNKDGTSPKCDVFLPENATAANPAPVLVWWHGGGLLQGTRKGTAPHLQRAPEEHGLCVVSADYRLAPQSRLPDILSDVAALLSWLHSPAFAELTSFRASPSSGLVLSGSSAGGWLALLAGTGIGFQACSLPVPASPTAIIGLYPISDLGDPFWHTKQHPVSYMNRIISVSELETHGFLDPTAPKTTESELTGPRSIFYHYMVQEGILEDLLLGGTDLSQDSFAVAQSLRTGGYRAPPTFMMHGTIDDKVPIAQAEAVEAALREIGGQVELVKVVGADHLFDRDPASDLSRMYAFIRNVIPAM</sequence>
<dbReference type="InterPro" id="IPR050300">
    <property type="entry name" value="GDXG_lipolytic_enzyme"/>
</dbReference>